<dbReference type="PANTHER" id="PTHR45932">
    <property type="entry name" value="PATELLIN-1"/>
    <property type="match status" value="1"/>
</dbReference>
<accession>A0A8J5FVP6</accession>
<dbReference type="AlphaFoldDB" id="A0A8J5FVP6"/>
<dbReference type="InterPro" id="IPR044834">
    <property type="entry name" value="PATL"/>
</dbReference>
<proteinExistence type="predicted"/>
<feature type="region of interest" description="Disordered" evidence="1">
    <location>
        <begin position="128"/>
        <end position="181"/>
    </location>
</feature>
<organism evidence="2 3">
    <name type="scientific">Zingiber officinale</name>
    <name type="common">Ginger</name>
    <name type="synonym">Amomum zingiber</name>
    <dbReference type="NCBI Taxonomy" id="94328"/>
    <lineage>
        <taxon>Eukaryota</taxon>
        <taxon>Viridiplantae</taxon>
        <taxon>Streptophyta</taxon>
        <taxon>Embryophyta</taxon>
        <taxon>Tracheophyta</taxon>
        <taxon>Spermatophyta</taxon>
        <taxon>Magnoliopsida</taxon>
        <taxon>Liliopsida</taxon>
        <taxon>Zingiberales</taxon>
        <taxon>Zingiberaceae</taxon>
        <taxon>Zingiber</taxon>
    </lineage>
</organism>
<dbReference type="PANTHER" id="PTHR45932:SF2">
    <property type="entry name" value="PATELLIN-4"/>
    <property type="match status" value="1"/>
</dbReference>
<gene>
    <name evidence="2" type="ORF">ZIOFF_047908</name>
</gene>
<dbReference type="EMBL" id="JACMSC010000013">
    <property type="protein sequence ID" value="KAG6492937.1"/>
    <property type="molecule type" value="Genomic_DNA"/>
</dbReference>
<evidence type="ECO:0000313" key="2">
    <source>
        <dbReference type="EMBL" id="KAG6492937.1"/>
    </source>
</evidence>
<comment type="caution">
    <text evidence="2">The sequence shown here is derived from an EMBL/GenBank/DDBJ whole genome shotgun (WGS) entry which is preliminary data.</text>
</comment>
<evidence type="ECO:0000256" key="1">
    <source>
        <dbReference type="SAM" id="MobiDB-lite"/>
    </source>
</evidence>
<dbReference type="GO" id="GO:0003743">
    <property type="term" value="F:translation initiation factor activity"/>
    <property type="evidence" value="ECO:0007669"/>
    <property type="project" value="InterPro"/>
</dbReference>
<reference evidence="2 3" key="1">
    <citation type="submission" date="2020-08" db="EMBL/GenBank/DDBJ databases">
        <title>Plant Genome Project.</title>
        <authorList>
            <person name="Zhang R.-G."/>
        </authorList>
    </citation>
    <scope>NUCLEOTIDE SEQUENCE [LARGE SCALE GENOMIC DNA]</scope>
    <source>
        <tissue evidence="2">Rhizome</tissue>
    </source>
</reference>
<dbReference type="Proteomes" id="UP000734854">
    <property type="component" value="Unassembled WGS sequence"/>
</dbReference>
<dbReference type="GO" id="GO:0008289">
    <property type="term" value="F:lipid binding"/>
    <property type="evidence" value="ECO:0007669"/>
    <property type="project" value="InterPro"/>
</dbReference>
<dbReference type="Pfam" id="PF06273">
    <property type="entry name" value="eIF-4B"/>
    <property type="match status" value="1"/>
</dbReference>
<dbReference type="InterPro" id="IPR010433">
    <property type="entry name" value="EIF-4B_pln"/>
</dbReference>
<sequence>MCLQSLKPPNPANSHGDDATELHIRKVTAMEIRIATATALLPHPRCNRHLQDVEEEEEAATHLPRQVHLRKIGLHDVGGRSLSSVVLTANEFLALTTSPCERSAEELKLSLSREFGYSYVFRGWTNGEEANPDRSGVSRVSDKARGGFGEFDQDLKPPHPDEIDDWGTTKKSSVSERRERVGGERAPLFEIDDWGAAKKSSMSESRETVGGGRAPLFESHSRADEFDGWISTKIDAPSRADSCGRSRDRMKTTSNQSKVFAKNGQEWKESNIDSTLDEEVESSITEDLTVCCYMDGVDRKDHPICYNVSGVFQNDPLYLKTFGSEGRERFLVEGSDDARGNPTA</sequence>
<evidence type="ECO:0000313" key="3">
    <source>
        <dbReference type="Proteomes" id="UP000734854"/>
    </source>
</evidence>
<keyword evidence="3" id="KW-1185">Reference proteome</keyword>
<name>A0A8J5FVP6_ZINOF</name>
<protein>
    <submittedName>
        <fullName evidence="2">Uncharacterized protein</fullName>
    </submittedName>
</protein>